<reference evidence="1 2" key="1">
    <citation type="submission" date="2016-10" db="EMBL/GenBank/DDBJ databases">
        <authorList>
            <person name="de Groot N.N."/>
        </authorList>
    </citation>
    <scope>NUCLEOTIDE SEQUENCE [LARGE SCALE GENOMIC DNA]</scope>
    <source>
        <strain evidence="1 2">Nl18</strain>
    </source>
</reference>
<evidence type="ECO:0000313" key="2">
    <source>
        <dbReference type="Proteomes" id="UP000183898"/>
    </source>
</evidence>
<organism evidence="1 2">
    <name type="scientific">Nitrosospira multiformis</name>
    <dbReference type="NCBI Taxonomy" id="1231"/>
    <lineage>
        <taxon>Bacteria</taxon>
        <taxon>Pseudomonadati</taxon>
        <taxon>Pseudomonadota</taxon>
        <taxon>Betaproteobacteria</taxon>
        <taxon>Nitrosomonadales</taxon>
        <taxon>Nitrosomonadaceae</taxon>
        <taxon>Nitrosospira</taxon>
    </lineage>
</organism>
<sequence>MRSMLKFRLEVTEKSARLNLKDYRQIRQY</sequence>
<dbReference type="EMBL" id="FOCT01000001">
    <property type="protein sequence ID" value="SEM88319.1"/>
    <property type="molecule type" value="Genomic_DNA"/>
</dbReference>
<protein>
    <submittedName>
        <fullName evidence="1">Uncharacterized protein</fullName>
    </submittedName>
</protein>
<gene>
    <name evidence="1" type="ORF">SAMN05216404_101409</name>
</gene>
<dbReference type="Proteomes" id="UP000183898">
    <property type="component" value="Unassembled WGS sequence"/>
</dbReference>
<dbReference type="AlphaFoldDB" id="A0A1H8C0D0"/>
<name>A0A1H8C0D0_9PROT</name>
<evidence type="ECO:0000313" key="1">
    <source>
        <dbReference type="EMBL" id="SEM88319.1"/>
    </source>
</evidence>
<proteinExistence type="predicted"/>
<accession>A0A1H8C0D0</accession>